<dbReference type="Proteomes" id="UP001188597">
    <property type="component" value="Unassembled WGS sequence"/>
</dbReference>
<dbReference type="InterPro" id="IPR012337">
    <property type="entry name" value="RNaseH-like_sf"/>
</dbReference>
<organism evidence="3 4">
    <name type="scientific">Escallonia herrerae</name>
    <dbReference type="NCBI Taxonomy" id="1293975"/>
    <lineage>
        <taxon>Eukaryota</taxon>
        <taxon>Viridiplantae</taxon>
        <taxon>Streptophyta</taxon>
        <taxon>Embryophyta</taxon>
        <taxon>Tracheophyta</taxon>
        <taxon>Spermatophyta</taxon>
        <taxon>Magnoliopsida</taxon>
        <taxon>eudicotyledons</taxon>
        <taxon>Gunneridae</taxon>
        <taxon>Pentapetalae</taxon>
        <taxon>asterids</taxon>
        <taxon>campanulids</taxon>
        <taxon>Escalloniales</taxon>
        <taxon>Escalloniaceae</taxon>
        <taxon>Escallonia</taxon>
    </lineage>
</organism>
<dbReference type="Pfam" id="PF00665">
    <property type="entry name" value="rve"/>
    <property type="match status" value="1"/>
</dbReference>
<gene>
    <name evidence="3" type="ORF">RJ639_035107</name>
</gene>
<dbReference type="PROSITE" id="PS50994">
    <property type="entry name" value="INTEGRASE"/>
    <property type="match status" value="1"/>
</dbReference>
<dbReference type="AlphaFoldDB" id="A0AA88WNL1"/>
<keyword evidence="4" id="KW-1185">Reference proteome</keyword>
<comment type="caution">
    <text evidence="3">The sequence shown here is derived from an EMBL/GenBank/DDBJ whole genome shotgun (WGS) entry which is preliminary data.</text>
</comment>
<feature type="domain" description="Integrase catalytic" evidence="2">
    <location>
        <begin position="333"/>
        <end position="511"/>
    </location>
</feature>
<dbReference type="CDD" id="cd09279">
    <property type="entry name" value="RNase_HI_like"/>
    <property type="match status" value="1"/>
</dbReference>
<evidence type="ECO:0000256" key="1">
    <source>
        <dbReference type="SAM" id="MobiDB-lite"/>
    </source>
</evidence>
<sequence>MAVAPPSTHHSHLDPGDLRLSLTSRSSYDRKYRSAADPTFDPKENSGEHVTRSGSCYRHDPRFNAATLEIDNLDESVKYTAFLRGLLPTSKFAFSVNKSPPDSKDVKTPHDDPLVIMIKAENFDVKRVLVNNRIEGIIALPVAIGTPLTQANFMFDFMVVKVPFAYNAILGRPTLNQLQAVVSTYHLKMKFPTEHGIGEVKGDQTTADGFSAVGNSGAGIILISPKGFLVEYALRFGFQASNNEAEYEALLAGIRLAHALKVNSLSVHSDSLLMVNHVLGDYEARDERIAVLTDQSFRKVLLSPEASGRFINWSIELGEFDIQYKPRTAIKAQAFYPSQLVISEEVHERICGQHLMGRTLTQKILRPFPAVSGQRRFVIVAIDYFTKWTEAESLATITSAKCEDFFWKNFVCRFGLPKALVVENGKQFNNNNFRTFCTNLAIDLRFTSVAHPQSNGQTENMNHSILQGLKKKLDEAKGAWVDELPKVLWVYRTTPHSVTGETPFLLYYRIEAMLPVEKGVPTIRALHFNKENNEVGLRANFDLVEEARTQAHERSVVIKQRVARYYNQRV</sequence>
<dbReference type="EMBL" id="JAVXUP010000319">
    <property type="protein sequence ID" value="KAK3031076.1"/>
    <property type="molecule type" value="Genomic_DNA"/>
</dbReference>
<accession>A0AA88WNL1</accession>
<dbReference type="GO" id="GO:0004523">
    <property type="term" value="F:RNA-DNA hybrid ribonuclease activity"/>
    <property type="evidence" value="ECO:0007669"/>
    <property type="project" value="InterPro"/>
</dbReference>
<evidence type="ECO:0000313" key="3">
    <source>
        <dbReference type="EMBL" id="KAK3031076.1"/>
    </source>
</evidence>
<dbReference type="GO" id="GO:0003676">
    <property type="term" value="F:nucleic acid binding"/>
    <property type="evidence" value="ECO:0007669"/>
    <property type="project" value="InterPro"/>
</dbReference>
<dbReference type="SUPFAM" id="SSF53098">
    <property type="entry name" value="Ribonuclease H-like"/>
    <property type="match status" value="2"/>
</dbReference>
<dbReference type="PANTHER" id="PTHR48475">
    <property type="entry name" value="RIBONUCLEASE H"/>
    <property type="match status" value="1"/>
</dbReference>
<dbReference type="Pfam" id="PF13456">
    <property type="entry name" value="RVT_3"/>
    <property type="match status" value="1"/>
</dbReference>
<dbReference type="InterPro" id="IPR002156">
    <property type="entry name" value="RNaseH_domain"/>
</dbReference>
<dbReference type="Gene3D" id="3.30.420.10">
    <property type="entry name" value="Ribonuclease H-like superfamily/Ribonuclease H"/>
    <property type="match status" value="2"/>
</dbReference>
<feature type="region of interest" description="Disordered" evidence="1">
    <location>
        <begin position="32"/>
        <end position="56"/>
    </location>
</feature>
<proteinExistence type="predicted"/>
<reference evidence="3" key="1">
    <citation type="submission" date="2022-12" db="EMBL/GenBank/DDBJ databases">
        <title>Draft genome assemblies for two species of Escallonia (Escalloniales).</title>
        <authorList>
            <person name="Chanderbali A."/>
            <person name="Dervinis C."/>
            <person name="Anghel I."/>
            <person name="Soltis D."/>
            <person name="Soltis P."/>
            <person name="Zapata F."/>
        </authorList>
    </citation>
    <scope>NUCLEOTIDE SEQUENCE</scope>
    <source>
        <strain evidence="3">UCBG64.0493</strain>
        <tissue evidence="3">Leaf</tissue>
    </source>
</reference>
<evidence type="ECO:0000259" key="2">
    <source>
        <dbReference type="PROSITE" id="PS50994"/>
    </source>
</evidence>
<dbReference type="InterPro" id="IPR001584">
    <property type="entry name" value="Integrase_cat-core"/>
</dbReference>
<feature type="region of interest" description="Disordered" evidence="1">
    <location>
        <begin position="1"/>
        <end position="20"/>
    </location>
</feature>
<dbReference type="InterPro" id="IPR036397">
    <property type="entry name" value="RNaseH_sf"/>
</dbReference>
<dbReference type="GO" id="GO:0015074">
    <property type="term" value="P:DNA integration"/>
    <property type="evidence" value="ECO:0007669"/>
    <property type="project" value="InterPro"/>
</dbReference>
<dbReference type="PANTHER" id="PTHR48475:SF2">
    <property type="entry name" value="RIBONUCLEASE H"/>
    <property type="match status" value="1"/>
</dbReference>
<name>A0AA88WNL1_9ASTE</name>
<protein>
    <recommendedName>
        <fullName evidence="2">Integrase catalytic domain-containing protein</fullName>
    </recommendedName>
</protein>
<evidence type="ECO:0000313" key="4">
    <source>
        <dbReference type="Proteomes" id="UP001188597"/>
    </source>
</evidence>